<proteinExistence type="predicted"/>
<accession>A0A0K2TSZ7</accession>
<protein>
    <recommendedName>
        <fullName evidence="2">Resolvase HTH domain-containing protein</fullName>
    </recommendedName>
</protein>
<sequence length="153" mass="17448">MERRRVSILELSGRGKTPTEIAKVLNCSRTPIYSVVAKGTSEAITRSKSRSRRSDEMVAAVKKSVEDKRGKVTVSGLSREFNVSRRTMDLRVKKDLGLKVYKVLGMMTWCMWVRNGTLTTSRSWMLLHPTVRNRISSSWRTTRGLTLRRTANT</sequence>
<organism evidence="1">
    <name type="scientific">Lepeophtheirus salmonis</name>
    <name type="common">Salmon louse</name>
    <name type="synonym">Caligus salmonis</name>
    <dbReference type="NCBI Taxonomy" id="72036"/>
    <lineage>
        <taxon>Eukaryota</taxon>
        <taxon>Metazoa</taxon>
        <taxon>Ecdysozoa</taxon>
        <taxon>Arthropoda</taxon>
        <taxon>Crustacea</taxon>
        <taxon>Multicrustacea</taxon>
        <taxon>Hexanauplia</taxon>
        <taxon>Copepoda</taxon>
        <taxon>Siphonostomatoida</taxon>
        <taxon>Caligidae</taxon>
        <taxon>Lepeophtheirus</taxon>
    </lineage>
</organism>
<name>A0A0K2TSZ7_LEPSM</name>
<reference evidence="1" key="1">
    <citation type="submission" date="2014-05" db="EMBL/GenBank/DDBJ databases">
        <authorList>
            <person name="Chronopoulou M."/>
        </authorList>
    </citation>
    <scope>NUCLEOTIDE SEQUENCE</scope>
    <source>
        <tissue evidence="1">Whole organism</tissue>
    </source>
</reference>
<evidence type="ECO:0000313" key="1">
    <source>
        <dbReference type="EMBL" id="CDW28915.1"/>
    </source>
</evidence>
<dbReference type="EMBL" id="HACA01011554">
    <property type="protein sequence ID" value="CDW28915.1"/>
    <property type="molecule type" value="Transcribed_RNA"/>
</dbReference>
<evidence type="ECO:0008006" key="2">
    <source>
        <dbReference type="Google" id="ProtNLM"/>
    </source>
</evidence>
<dbReference type="EMBL" id="HACA01011555">
    <property type="protein sequence ID" value="CDW28916.1"/>
    <property type="molecule type" value="Transcribed_RNA"/>
</dbReference>
<dbReference type="AlphaFoldDB" id="A0A0K2TSZ7"/>